<sequence length="206" mass="21753">MQMHSRIMRLGTAAFLALAASGCVMTAGAEQAESEALDSVSEAQIDPGYKAWRLYTATFSNGQPLFQVLAIGGSSVGNYQANTEYFSVTTANLQYLGQSNVTFSRTDGYGTPPSQSGSQQFQMPLSSSWTSFSTDPVSGGYRYDSGDVHLRIGTGNGKITRLTWYQTLPTGQSPANITPNGTFTASSGAVTVPSGSAGYYADSTIQ</sequence>
<dbReference type="Proteomes" id="UP000075604">
    <property type="component" value="Unassembled WGS sequence"/>
</dbReference>
<dbReference type="PROSITE" id="PS51257">
    <property type="entry name" value="PROKAR_LIPOPROTEIN"/>
    <property type="match status" value="1"/>
</dbReference>
<reference evidence="2 3" key="1">
    <citation type="submission" date="2014-02" db="EMBL/GenBank/DDBJ databases">
        <title>The small core and large imbalanced accessory genome model reveals a collaborative survival strategy of Sorangium cellulosum strains in nature.</title>
        <authorList>
            <person name="Han K."/>
            <person name="Peng R."/>
            <person name="Blom J."/>
            <person name="Li Y.-Z."/>
        </authorList>
    </citation>
    <scope>NUCLEOTIDE SEQUENCE [LARGE SCALE GENOMIC DNA]</scope>
    <source>
        <strain evidence="2 3">So0157-18</strain>
    </source>
</reference>
<evidence type="ECO:0000313" key="3">
    <source>
        <dbReference type="Proteomes" id="UP000075604"/>
    </source>
</evidence>
<feature type="chain" id="PRO_5007565772" description="Secreted protein" evidence="1">
    <location>
        <begin position="20"/>
        <end position="206"/>
    </location>
</feature>
<dbReference type="EMBL" id="JELX01002996">
    <property type="protein sequence ID" value="KYF53614.1"/>
    <property type="molecule type" value="Genomic_DNA"/>
</dbReference>
<protein>
    <recommendedName>
        <fullName evidence="4">Secreted protein</fullName>
    </recommendedName>
</protein>
<comment type="caution">
    <text evidence="2">The sequence shown here is derived from an EMBL/GenBank/DDBJ whole genome shotgun (WGS) entry which is preliminary data.</text>
</comment>
<evidence type="ECO:0000256" key="1">
    <source>
        <dbReference type="SAM" id="SignalP"/>
    </source>
</evidence>
<name>A0A150PD39_SORCE</name>
<accession>A0A150PD39</accession>
<keyword evidence="1" id="KW-0732">Signal</keyword>
<proteinExistence type="predicted"/>
<organism evidence="2 3">
    <name type="scientific">Sorangium cellulosum</name>
    <name type="common">Polyangium cellulosum</name>
    <dbReference type="NCBI Taxonomy" id="56"/>
    <lineage>
        <taxon>Bacteria</taxon>
        <taxon>Pseudomonadati</taxon>
        <taxon>Myxococcota</taxon>
        <taxon>Polyangia</taxon>
        <taxon>Polyangiales</taxon>
        <taxon>Polyangiaceae</taxon>
        <taxon>Sorangium</taxon>
    </lineage>
</organism>
<gene>
    <name evidence="2" type="ORF">BE04_11755</name>
</gene>
<dbReference type="AlphaFoldDB" id="A0A150PD39"/>
<evidence type="ECO:0008006" key="4">
    <source>
        <dbReference type="Google" id="ProtNLM"/>
    </source>
</evidence>
<feature type="signal peptide" evidence="1">
    <location>
        <begin position="1"/>
        <end position="19"/>
    </location>
</feature>
<evidence type="ECO:0000313" key="2">
    <source>
        <dbReference type="EMBL" id="KYF53614.1"/>
    </source>
</evidence>